<name>A0A4R6PYH7_9FIRM</name>
<evidence type="ECO:0000313" key="2">
    <source>
        <dbReference type="Proteomes" id="UP000295500"/>
    </source>
</evidence>
<dbReference type="Proteomes" id="UP000295500">
    <property type="component" value="Unassembled WGS sequence"/>
</dbReference>
<keyword evidence="2" id="KW-1185">Reference proteome</keyword>
<comment type="caution">
    <text evidence="1">The sequence shown here is derived from an EMBL/GenBank/DDBJ whole genome shotgun (WGS) entry which is preliminary data.</text>
</comment>
<gene>
    <name evidence="1" type="ORF">EV211_1272</name>
</gene>
<dbReference type="EMBL" id="SNXO01000027">
    <property type="protein sequence ID" value="TDP52286.1"/>
    <property type="molecule type" value="Genomic_DNA"/>
</dbReference>
<organism evidence="1 2">
    <name type="scientific">Aminicella lysinilytica</name>
    <dbReference type="NCBI Taxonomy" id="433323"/>
    <lineage>
        <taxon>Bacteria</taxon>
        <taxon>Bacillati</taxon>
        <taxon>Bacillota</taxon>
        <taxon>Clostridia</taxon>
        <taxon>Peptostreptococcales</taxon>
        <taxon>Anaerovoracaceae</taxon>
        <taxon>Aminicella</taxon>
    </lineage>
</organism>
<reference evidence="1 2" key="1">
    <citation type="submission" date="2019-03" db="EMBL/GenBank/DDBJ databases">
        <title>Genomic Encyclopedia of Type Strains, Phase IV (KMG-IV): sequencing the most valuable type-strain genomes for metagenomic binning, comparative biology and taxonomic classification.</title>
        <authorList>
            <person name="Goeker M."/>
        </authorList>
    </citation>
    <scope>NUCLEOTIDE SEQUENCE [LARGE SCALE GENOMIC DNA]</scope>
    <source>
        <strain evidence="1 2">DSM 28287</strain>
    </source>
</reference>
<sequence length="93" mass="10678">MQIDNIPAMNNIARVNEIKNYMDGVHKIKQRKDFEFKGEKFTTAKIVLQSIKSIVDFHASYILGNPVTLNGDSAQLKLLMSIYKKAFYNSCDY</sequence>
<protein>
    <submittedName>
        <fullName evidence="1">SPP1 Gp6-like portal protein</fullName>
    </submittedName>
</protein>
<dbReference type="OrthoDB" id="2955634at2"/>
<dbReference type="Pfam" id="PF05133">
    <property type="entry name" value="SPP1_portal"/>
    <property type="match status" value="1"/>
</dbReference>
<proteinExistence type="predicted"/>
<dbReference type="InterPro" id="IPR021145">
    <property type="entry name" value="Portal_protein_SPP1_Gp6-like"/>
</dbReference>
<accession>A0A4R6PYH7</accession>
<dbReference type="RefSeq" id="WP_133528825.1">
    <property type="nucleotide sequence ID" value="NZ_SNXO01000027.1"/>
</dbReference>
<evidence type="ECO:0000313" key="1">
    <source>
        <dbReference type="EMBL" id="TDP52286.1"/>
    </source>
</evidence>
<dbReference type="AlphaFoldDB" id="A0A4R6PYH7"/>